<sequence length="88" mass="10476">MSEQIDRYVSFKNIDCNARAEKMMDALKPYIEAAENPFWAYFQQKRAEFNAKGYDDLRVLHNYLPTLKELIEDDELLAQLEDLEYTCM</sequence>
<evidence type="ECO:0000313" key="4">
    <source>
        <dbReference type="Proteomes" id="UP000623250"/>
    </source>
</evidence>
<comment type="similarity">
    <text evidence="2">Belongs to the CowN family.</text>
</comment>
<keyword evidence="4" id="KW-1185">Reference proteome</keyword>
<reference evidence="3 4" key="1">
    <citation type="submission" date="2020-12" db="EMBL/GenBank/DDBJ databases">
        <title>Revised draft genomes of Rhodomicrobium vannielii ATCC 17100 and Rhodomicrobium udaipurense JA643.</title>
        <authorList>
            <person name="Conners E.M."/>
            <person name="Davenport E.J."/>
            <person name="Bose A."/>
        </authorList>
    </citation>
    <scope>NUCLEOTIDE SEQUENCE [LARGE SCALE GENOMIC DNA]</scope>
    <source>
        <strain evidence="3 4">JA643</strain>
    </source>
</reference>
<accession>A0A8I1GGA8</accession>
<dbReference type="NCBIfam" id="NF033689">
    <property type="entry name" value="N2Fix_CO_CowN"/>
    <property type="match status" value="1"/>
</dbReference>
<proteinExistence type="inferred from homology"/>
<dbReference type="RefSeq" id="WP_037237065.1">
    <property type="nucleotide sequence ID" value="NZ_JAEMUK010000005.1"/>
</dbReference>
<evidence type="ECO:0000256" key="1">
    <source>
        <dbReference type="ARBA" id="ARBA00023231"/>
    </source>
</evidence>
<dbReference type="Proteomes" id="UP000623250">
    <property type="component" value="Unassembled WGS sequence"/>
</dbReference>
<comment type="caution">
    <text evidence="3">The sequence shown here is derived from an EMBL/GenBank/DDBJ whole genome shotgun (WGS) entry which is preliminary data.</text>
</comment>
<evidence type="ECO:0000313" key="3">
    <source>
        <dbReference type="EMBL" id="MBJ7542362.1"/>
    </source>
</evidence>
<name>A0A8I1GGA8_9HYPH</name>
<dbReference type="GO" id="GO:0009399">
    <property type="term" value="P:nitrogen fixation"/>
    <property type="evidence" value="ECO:0007669"/>
    <property type="project" value="UniProtKB-UniRule"/>
</dbReference>
<dbReference type="EMBL" id="JAEMUK010000005">
    <property type="protein sequence ID" value="MBJ7542362.1"/>
    <property type="molecule type" value="Genomic_DNA"/>
</dbReference>
<organism evidence="3 4">
    <name type="scientific">Rhodomicrobium udaipurense</name>
    <dbReference type="NCBI Taxonomy" id="1202716"/>
    <lineage>
        <taxon>Bacteria</taxon>
        <taxon>Pseudomonadati</taxon>
        <taxon>Pseudomonadota</taxon>
        <taxon>Alphaproteobacteria</taxon>
        <taxon>Hyphomicrobiales</taxon>
        <taxon>Hyphomicrobiaceae</taxon>
        <taxon>Rhodomicrobium</taxon>
    </lineage>
</organism>
<comment type="function">
    <text evidence="2">Is required to sustain N(2)-dependent growth in the presence of low levels of carbon monoxide (CO). Probably acts by protecting the N(2) fixation ability of the nitrogenase complex, which is inactivated in the presence of CO.</text>
</comment>
<gene>
    <name evidence="2 3" type="primary">cowN</name>
    <name evidence="3" type="ORF">JDN41_02190</name>
</gene>
<keyword evidence="1 2" id="KW-0535">Nitrogen fixation</keyword>
<dbReference type="InterPro" id="IPR024899">
    <property type="entry name" value="CowN"/>
</dbReference>
<dbReference type="AlphaFoldDB" id="A0A8I1GGA8"/>
<protein>
    <recommendedName>
        <fullName evidence="2">N(2)-fixation sustaining protein CowN</fullName>
    </recommendedName>
    <alternativeName>
        <fullName evidence="2">CO weal-nitrogenase</fullName>
    </alternativeName>
</protein>
<dbReference type="HAMAP" id="MF_02117">
    <property type="entry name" value="CowN"/>
    <property type="match status" value="1"/>
</dbReference>
<dbReference type="Pfam" id="PF20543">
    <property type="entry name" value="CowN"/>
    <property type="match status" value="1"/>
</dbReference>
<evidence type="ECO:0000256" key="2">
    <source>
        <dbReference type="HAMAP-Rule" id="MF_02117"/>
    </source>
</evidence>